<protein>
    <submittedName>
        <fullName evidence="1">Uncharacterized protein</fullName>
    </submittedName>
</protein>
<dbReference type="EMBL" id="JANQDX010000011">
    <property type="protein sequence ID" value="KAL0916574.1"/>
    <property type="molecule type" value="Genomic_DNA"/>
</dbReference>
<dbReference type="Proteomes" id="UP001552299">
    <property type="component" value="Unassembled WGS sequence"/>
</dbReference>
<gene>
    <name evidence="1" type="ORF">M5K25_014098</name>
</gene>
<comment type="caution">
    <text evidence="1">The sequence shown here is derived from an EMBL/GenBank/DDBJ whole genome shotgun (WGS) entry which is preliminary data.</text>
</comment>
<keyword evidence="2" id="KW-1185">Reference proteome</keyword>
<reference evidence="1 2" key="1">
    <citation type="journal article" date="2024" name="Plant Biotechnol. J.">
        <title>Dendrobium thyrsiflorum genome and its molecular insights into genes involved in important horticultural traits.</title>
        <authorList>
            <person name="Chen B."/>
            <person name="Wang J.Y."/>
            <person name="Zheng P.J."/>
            <person name="Li K.L."/>
            <person name="Liang Y.M."/>
            <person name="Chen X.F."/>
            <person name="Zhang C."/>
            <person name="Zhao X."/>
            <person name="He X."/>
            <person name="Zhang G.Q."/>
            <person name="Liu Z.J."/>
            <person name="Xu Q."/>
        </authorList>
    </citation>
    <scope>NUCLEOTIDE SEQUENCE [LARGE SCALE GENOMIC DNA]</scope>
    <source>
        <strain evidence="1">GZMU011</strain>
    </source>
</reference>
<accession>A0ABD0UV75</accession>
<dbReference type="AlphaFoldDB" id="A0ABD0UV75"/>
<organism evidence="1 2">
    <name type="scientific">Dendrobium thyrsiflorum</name>
    <name type="common">Pinecone-like raceme dendrobium</name>
    <name type="synonym">Orchid</name>
    <dbReference type="NCBI Taxonomy" id="117978"/>
    <lineage>
        <taxon>Eukaryota</taxon>
        <taxon>Viridiplantae</taxon>
        <taxon>Streptophyta</taxon>
        <taxon>Embryophyta</taxon>
        <taxon>Tracheophyta</taxon>
        <taxon>Spermatophyta</taxon>
        <taxon>Magnoliopsida</taxon>
        <taxon>Liliopsida</taxon>
        <taxon>Asparagales</taxon>
        <taxon>Orchidaceae</taxon>
        <taxon>Epidendroideae</taxon>
        <taxon>Malaxideae</taxon>
        <taxon>Dendrobiinae</taxon>
        <taxon>Dendrobium</taxon>
    </lineage>
</organism>
<evidence type="ECO:0000313" key="1">
    <source>
        <dbReference type="EMBL" id="KAL0916574.1"/>
    </source>
</evidence>
<sequence>MDGLDFAGPRSEYLFKPCGRINPQKDGIQTVNHGKQNTNILHNSSAPCEFTSLLPQSTRRNHGKCYLDLPLQERDAGKLSKLPWRVVELLRAIGE</sequence>
<evidence type="ECO:0000313" key="2">
    <source>
        <dbReference type="Proteomes" id="UP001552299"/>
    </source>
</evidence>
<name>A0ABD0UV75_DENTH</name>
<proteinExistence type="predicted"/>